<reference evidence="5" key="2">
    <citation type="submission" date="2012-11" db="EMBL/GenBank/DDBJ databases">
        <authorList>
            <person name="Kuo A."/>
            <person name="Curtis B.A."/>
            <person name="Tanifuji G."/>
            <person name="Burki F."/>
            <person name="Gruber A."/>
            <person name="Irimia M."/>
            <person name="Maruyama S."/>
            <person name="Arias M.C."/>
            <person name="Ball S.G."/>
            <person name="Gile G.H."/>
            <person name="Hirakawa Y."/>
            <person name="Hopkins J.F."/>
            <person name="Rensing S.A."/>
            <person name="Schmutz J."/>
            <person name="Symeonidi A."/>
            <person name="Elias M."/>
            <person name="Eveleigh R.J."/>
            <person name="Herman E.K."/>
            <person name="Klute M.J."/>
            <person name="Nakayama T."/>
            <person name="Obornik M."/>
            <person name="Reyes-Prieto A."/>
            <person name="Armbrust E.V."/>
            <person name="Aves S.J."/>
            <person name="Beiko R.G."/>
            <person name="Coutinho P."/>
            <person name="Dacks J.B."/>
            <person name="Durnford D.G."/>
            <person name="Fast N.M."/>
            <person name="Green B.R."/>
            <person name="Grisdale C."/>
            <person name="Hempe F."/>
            <person name="Henrissat B."/>
            <person name="Hoppner M.P."/>
            <person name="Ishida K.-I."/>
            <person name="Kim E."/>
            <person name="Koreny L."/>
            <person name="Kroth P.G."/>
            <person name="Liu Y."/>
            <person name="Malik S.-B."/>
            <person name="Maier U.G."/>
            <person name="McRose D."/>
            <person name="Mock T."/>
            <person name="Neilson J.A."/>
            <person name="Onodera N.T."/>
            <person name="Poole A.M."/>
            <person name="Pritham E.J."/>
            <person name="Richards T.A."/>
            <person name="Rocap G."/>
            <person name="Roy S.W."/>
            <person name="Sarai C."/>
            <person name="Schaack S."/>
            <person name="Shirato S."/>
            <person name="Slamovits C.H."/>
            <person name="Spencer D.F."/>
            <person name="Suzuki S."/>
            <person name="Worden A.Z."/>
            <person name="Zauner S."/>
            <person name="Barry K."/>
            <person name="Bell C."/>
            <person name="Bharti A.K."/>
            <person name="Crow J.A."/>
            <person name="Grimwood J."/>
            <person name="Kramer R."/>
            <person name="Lindquist E."/>
            <person name="Lucas S."/>
            <person name="Salamov A."/>
            <person name="McFadden G.I."/>
            <person name="Lane C.E."/>
            <person name="Keeling P.J."/>
            <person name="Gray M.W."/>
            <person name="Grigoriev I.V."/>
            <person name="Archibald J.M."/>
        </authorList>
    </citation>
    <scope>NUCLEOTIDE SEQUENCE</scope>
    <source>
        <strain evidence="5">CCMP2712</strain>
    </source>
</reference>
<dbReference type="PANTHER" id="PTHR24171">
    <property type="entry name" value="ANKYRIN REPEAT DOMAIN-CONTAINING PROTEIN 39-RELATED"/>
    <property type="match status" value="1"/>
</dbReference>
<proteinExistence type="predicted"/>
<feature type="repeat" description="ANK" evidence="3">
    <location>
        <begin position="12"/>
        <end position="36"/>
    </location>
</feature>
<reference evidence="5" key="1">
    <citation type="journal article" date="2012" name="Nature">
        <title>Algal genomes reveal evolutionary mosaicism and the fate of nucleomorphs.</title>
        <authorList>
            <consortium name="DOE Joint Genome Institute"/>
            <person name="Curtis B.A."/>
            <person name="Tanifuji G."/>
            <person name="Burki F."/>
            <person name="Gruber A."/>
            <person name="Irimia M."/>
            <person name="Maruyama S."/>
            <person name="Arias M.C."/>
            <person name="Ball S.G."/>
            <person name="Gile G.H."/>
            <person name="Hirakawa Y."/>
            <person name="Hopkins J.F."/>
            <person name="Kuo A."/>
            <person name="Rensing S.A."/>
            <person name="Schmutz J."/>
            <person name="Symeonidi A."/>
            <person name="Elias M."/>
            <person name="Eveleigh R.J."/>
            <person name="Herman E.K."/>
            <person name="Klute M.J."/>
            <person name="Nakayama T."/>
            <person name="Obornik M."/>
            <person name="Reyes-Prieto A."/>
            <person name="Armbrust E.V."/>
            <person name="Aves S.J."/>
            <person name="Beiko R.G."/>
            <person name="Coutinho P."/>
            <person name="Dacks J.B."/>
            <person name="Durnford D.G."/>
            <person name="Fast N.M."/>
            <person name="Green B.R."/>
            <person name="Grisdale C.J."/>
            <person name="Hempel F."/>
            <person name="Henrissat B."/>
            <person name="Hoppner M.P."/>
            <person name="Ishida K."/>
            <person name="Kim E."/>
            <person name="Koreny L."/>
            <person name="Kroth P.G."/>
            <person name="Liu Y."/>
            <person name="Malik S.B."/>
            <person name="Maier U.G."/>
            <person name="McRose D."/>
            <person name="Mock T."/>
            <person name="Neilson J.A."/>
            <person name="Onodera N.T."/>
            <person name="Poole A.M."/>
            <person name="Pritham E.J."/>
            <person name="Richards T.A."/>
            <person name="Rocap G."/>
            <person name="Roy S.W."/>
            <person name="Sarai C."/>
            <person name="Schaack S."/>
            <person name="Shirato S."/>
            <person name="Slamovits C.H."/>
            <person name="Spencer D.F."/>
            <person name="Suzuki S."/>
            <person name="Worden A.Z."/>
            <person name="Zauner S."/>
            <person name="Barry K."/>
            <person name="Bell C."/>
            <person name="Bharti A.K."/>
            <person name="Crow J.A."/>
            <person name="Grimwood J."/>
            <person name="Kramer R."/>
            <person name="Lindquist E."/>
            <person name="Lucas S."/>
            <person name="Salamov A."/>
            <person name="McFadden G.I."/>
            <person name="Lane C.E."/>
            <person name="Keeling P.J."/>
            <person name="Gray M.W."/>
            <person name="Grigoriev I.V."/>
            <person name="Archibald J.M."/>
        </authorList>
    </citation>
    <scope>NUCLEOTIDE SEQUENCE</scope>
    <source>
        <strain evidence="5">CCMP2712</strain>
    </source>
</reference>
<reference evidence="4" key="3">
    <citation type="submission" date="2016-03" db="UniProtKB">
        <authorList>
            <consortium name="EnsemblProtists"/>
        </authorList>
    </citation>
    <scope>IDENTIFICATION</scope>
</reference>
<evidence type="ECO:0000256" key="2">
    <source>
        <dbReference type="ARBA" id="ARBA00023043"/>
    </source>
</evidence>
<dbReference type="EnsemblProtists" id="EKX53051">
    <property type="protein sequence ID" value="EKX53051"/>
    <property type="gene ID" value="GUITHDRAFT_64779"/>
</dbReference>
<dbReference type="Proteomes" id="UP000011087">
    <property type="component" value="Unassembled WGS sequence"/>
</dbReference>
<protein>
    <submittedName>
        <fullName evidence="4">Uncharacterized protein</fullName>
    </submittedName>
</protein>
<evidence type="ECO:0000313" key="4">
    <source>
        <dbReference type="EnsemblProtists" id="EKX53051"/>
    </source>
</evidence>
<accession>A0A0C3UA63</accession>
<evidence type="ECO:0000313" key="5">
    <source>
        <dbReference type="Proteomes" id="UP000011087"/>
    </source>
</evidence>
<dbReference type="Gene3D" id="1.25.40.20">
    <property type="entry name" value="Ankyrin repeat-containing domain"/>
    <property type="match status" value="1"/>
</dbReference>
<dbReference type="InterPro" id="IPR036770">
    <property type="entry name" value="Ankyrin_rpt-contain_sf"/>
</dbReference>
<evidence type="ECO:0000256" key="3">
    <source>
        <dbReference type="PROSITE-ProRule" id="PRU00023"/>
    </source>
</evidence>
<feature type="repeat" description="ANK" evidence="3">
    <location>
        <begin position="46"/>
        <end position="78"/>
    </location>
</feature>
<organism evidence="4 5">
    <name type="scientific">Guillardia theta (strain CCMP2712)</name>
    <name type="common">Cryptophyte</name>
    <dbReference type="NCBI Taxonomy" id="905079"/>
    <lineage>
        <taxon>Eukaryota</taxon>
        <taxon>Cryptophyceae</taxon>
        <taxon>Pyrenomonadales</taxon>
        <taxon>Geminigeraceae</taxon>
        <taxon>Guillardia</taxon>
    </lineage>
</organism>
<dbReference type="AlphaFoldDB" id="A0A0C3UA63"/>
<dbReference type="PRINTS" id="PR01415">
    <property type="entry name" value="ANKYRIN"/>
</dbReference>
<evidence type="ECO:0000256" key="1">
    <source>
        <dbReference type="ARBA" id="ARBA00022737"/>
    </source>
</evidence>
<dbReference type="Pfam" id="PF12796">
    <property type="entry name" value="Ank_2"/>
    <property type="match status" value="1"/>
</dbReference>
<keyword evidence="1" id="KW-0677">Repeat</keyword>
<keyword evidence="5" id="KW-1185">Reference proteome</keyword>
<dbReference type="OMA" id="CMMRDET"/>
<sequence>MLDVNLVAADDVGRNALHYAAMNGNLPIMKMLFKTGQFQVNVQDDFGMTPLHLASRSNSEECVRNLIEQGADCMMRDETGRKAFDLSTSKSVRHILQTSFQ</sequence>
<dbReference type="SUPFAM" id="SSF48403">
    <property type="entry name" value="Ankyrin repeat"/>
    <property type="match status" value="1"/>
</dbReference>
<name>A0A0C3UA63_GUITC</name>
<dbReference type="InterPro" id="IPR002110">
    <property type="entry name" value="Ankyrin_rpt"/>
</dbReference>
<dbReference type="PROSITE" id="PS50088">
    <property type="entry name" value="ANK_REPEAT"/>
    <property type="match status" value="2"/>
</dbReference>
<dbReference type="SMART" id="SM00248">
    <property type="entry name" value="ANK"/>
    <property type="match status" value="2"/>
</dbReference>
<keyword evidence="2 3" id="KW-0040">ANK repeat</keyword>
<dbReference type="PROSITE" id="PS50297">
    <property type="entry name" value="ANK_REP_REGION"/>
    <property type="match status" value="2"/>
</dbReference>